<gene>
    <name evidence="1" type="ORF">GPUN_0392</name>
</gene>
<evidence type="ECO:0000313" key="2">
    <source>
        <dbReference type="Proteomes" id="UP000053586"/>
    </source>
</evidence>
<sequence length="51" mass="5964">MICARLFFMQKNEVAQALKLFVIHPMCAVQEHAGRLFDVQVDLYYLTVKFS</sequence>
<keyword evidence="2" id="KW-1185">Reference proteome</keyword>
<comment type="caution">
    <text evidence="1">The sequence shown here is derived from an EMBL/GenBank/DDBJ whole genome shotgun (WGS) entry which is preliminary data.</text>
</comment>
<protein>
    <submittedName>
        <fullName evidence="1">Uncharacterized protein</fullName>
    </submittedName>
</protein>
<reference evidence="1 2" key="2">
    <citation type="journal article" date="2017" name="Antonie Van Leeuwenhoek">
        <title>Rhizobium rhizosphaerae sp. nov., a novel species isolated from rice rhizosphere.</title>
        <authorList>
            <person name="Zhao J.J."/>
            <person name="Zhang J."/>
            <person name="Zhang R.J."/>
            <person name="Zhang C.W."/>
            <person name="Yin H.Q."/>
            <person name="Zhang X.X."/>
        </authorList>
    </citation>
    <scope>NUCLEOTIDE SEQUENCE [LARGE SCALE GENOMIC DNA]</scope>
    <source>
        <strain evidence="1 2">ACAM 611</strain>
    </source>
</reference>
<dbReference type="AlphaFoldDB" id="H5T898"/>
<reference evidence="1 2" key="1">
    <citation type="journal article" date="2012" name="J. Bacteriol.">
        <title>Genome sequence of proteorhodopsin-containing sea ice bacterium Glaciecola punicea ACAM 611T.</title>
        <authorList>
            <person name="Qin Q.-L."/>
            <person name="Xie B.-B."/>
            <person name="Shu Y.-L."/>
            <person name="Rong J.-C."/>
            <person name="Zhao D.-L."/>
            <person name="Zhang X.-Y."/>
            <person name="Chen X.-L."/>
            <person name="Zhou B.-C."/>
            <person name="Zhanga Y.-Z."/>
        </authorList>
    </citation>
    <scope>NUCLEOTIDE SEQUENCE [LARGE SCALE GENOMIC DNA]</scope>
    <source>
        <strain evidence="1 2">ACAM 611</strain>
    </source>
</reference>
<name>H5T898_9ALTE</name>
<dbReference type="Proteomes" id="UP000053586">
    <property type="component" value="Unassembled WGS sequence"/>
</dbReference>
<evidence type="ECO:0000313" key="1">
    <source>
        <dbReference type="EMBL" id="GAB54539.1"/>
    </source>
</evidence>
<dbReference type="EMBL" id="BAET01000006">
    <property type="protein sequence ID" value="GAB54539.1"/>
    <property type="molecule type" value="Genomic_DNA"/>
</dbReference>
<organism evidence="1 2">
    <name type="scientific">Glaciecola punicea ACAM 611</name>
    <dbReference type="NCBI Taxonomy" id="1121923"/>
    <lineage>
        <taxon>Bacteria</taxon>
        <taxon>Pseudomonadati</taxon>
        <taxon>Pseudomonadota</taxon>
        <taxon>Gammaproteobacteria</taxon>
        <taxon>Alteromonadales</taxon>
        <taxon>Alteromonadaceae</taxon>
        <taxon>Glaciecola</taxon>
    </lineage>
</organism>
<accession>H5T898</accession>
<proteinExistence type="predicted"/>